<protein>
    <submittedName>
        <fullName evidence="1">Uncharacterized protein</fullName>
    </submittedName>
</protein>
<dbReference type="HOGENOM" id="CLU_2498179_0_0_1"/>
<proteinExistence type="predicted"/>
<dbReference type="EMBL" id="KL197715">
    <property type="protein sequence ID" value="KDQ59886.1"/>
    <property type="molecule type" value="Genomic_DNA"/>
</dbReference>
<dbReference type="InParanoid" id="A0A067QBD0"/>
<keyword evidence="2" id="KW-1185">Reference proteome</keyword>
<gene>
    <name evidence="1" type="ORF">JAAARDRAFT_33453</name>
</gene>
<evidence type="ECO:0000313" key="1">
    <source>
        <dbReference type="EMBL" id="KDQ59886.1"/>
    </source>
</evidence>
<dbReference type="Proteomes" id="UP000027265">
    <property type="component" value="Unassembled WGS sequence"/>
</dbReference>
<organism evidence="1 2">
    <name type="scientific">Jaapia argillacea MUCL 33604</name>
    <dbReference type="NCBI Taxonomy" id="933084"/>
    <lineage>
        <taxon>Eukaryota</taxon>
        <taxon>Fungi</taxon>
        <taxon>Dikarya</taxon>
        <taxon>Basidiomycota</taxon>
        <taxon>Agaricomycotina</taxon>
        <taxon>Agaricomycetes</taxon>
        <taxon>Agaricomycetidae</taxon>
        <taxon>Jaapiales</taxon>
        <taxon>Jaapiaceae</taxon>
        <taxon>Jaapia</taxon>
    </lineage>
</organism>
<accession>A0A067QBD0</accession>
<dbReference type="AlphaFoldDB" id="A0A067QBD0"/>
<evidence type="ECO:0000313" key="2">
    <source>
        <dbReference type="Proteomes" id="UP000027265"/>
    </source>
</evidence>
<name>A0A067QBD0_9AGAM</name>
<reference evidence="2" key="1">
    <citation type="journal article" date="2014" name="Proc. Natl. Acad. Sci. U.S.A.">
        <title>Extensive sampling of basidiomycete genomes demonstrates inadequacy of the white-rot/brown-rot paradigm for wood decay fungi.</title>
        <authorList>
            <person name="Riley R."/>
            <person name="Salamov A.A."/>
            <person name="Brown D.W."/>
            <person name="Nagy L.G."/>
            <person name="Floudas D."/>
            <person name="Held B.W."/>
            <person name="Levasseur A."/>
            <person name="Lombard V."/>
            <person name="Morin E."/>
            <person name="Otillar R."/>
            <person name="Lindquist E.A."/>
            <person name="Sun H."/>
            <person name="LaButti K.M."/>
            <person name="Schmutz J."/>
            <person name="Jabbour D."/>
            <person name="Luo H."/>
            <person name="Baker S.E."/>
            <person name="Pisabarro A.G."/>
            <person name="Walton J.D."/>
            <person name="Blanchette R.A."/>
            <person name="Henrissat B."/>
            <person name="Martin F."/>
            <person name="Cullen D."/>
            <person name="Hibbett D.S."/>
            <person name="Grigoriev I.V."/>
        </authorList>
    </citation>
    <scope>NUCLEOTIDE SEQUENCE [LARGE SCALE GENOMIC DNA]</scope>
    <source>
        <strain evidence="2">MUCL 33604</strain>
    </source>
</reference>
<sequence>MFPSNLTNLQNVILEDTSSFFRGGSHIEDLYQSTHTLTSLSILQACIVITPTIFDPQVRETATSDFGFARLHSESVGLDNRTDSTI</sequence>